<evidence type="ECO:0000256" key="2">
    <source>
        <dbReference type="ARBA" id="ARBA00023125"/>
    </source>
</evidence>
<keyword evidence="1" id="KW-0805">Transcription regulation</keyword>
<keyword evidence="3" id="KW-0804">Transcription</keyword>
<dbReference type="Gene3D" id="1.10.260.40">
    <property type="entry name" value="lambda repressor-like DNA-binding domains"/>
    <property type="match status" value="1"/>
</dbReference>
<dbReference type="InterPro" id="IPR046335">
    <property type="entry name" value="LacI/GalR-like_sensor"/>
</dbReference>
<evidence type="ECO:0000313" key="6">
    <source>
        <dbReference type="Proteomes" id="UP000579945"/>
    </source>
</evidence>
<sequence>MSGNRPATSMDVARAAGVSQATVSYVLNDRPGSRISEETRSRVRDAAERLGYVPHAGARTLRTGSSGVVLVAVPDIPQGPLATGLLEELDKELGGRGYTVVQYGARRTKGVAAAKAWAELRPTAVVADASRLTRAGIEVLRAAGVKAIIGMGHAPMDDVPSLLTDHEGVGALAVRHLVERGRDPVVAVVPREEGLREMGLARLRGARSAGVPVTAVDLAFDEAEAAAFVAGLKGGEGVFAYNDEYAMLLLAALHDAGLRVPGDVAVIGCDDLPLARLTRPRLSTVRPDLSAAPARMATLIDRLVRGTACGDVDVWTLQLIERDST</sequence>
<dbReference type="GO" id="GO:0003700">
    <property type="term" value="F:DNA-binding transcription factor activity"/>
    <property type="evidence" value="ECO:0007669"/>
    <property type="project" value="TreeGrafter"/>
</dbReference>
<gene>
    <name evidence="5" type="ORF">FHR33_004424</name>
</gene>
<proteinExistence type="predicted"/>
<dbReference type="Proteomes" id="UP000579945">
    <property type="component" value="Unassembled WGS sequence"/>
</dbReference>
<dbReference type="GO" id="GO:0000976">
    <property type="term" value="F:transcription cis-regulatory region binding"/>
    <property type="evidence" value="ECO:0007669"/>
    <property type="project" value="TreeGrafter"/>
</dbReference>
<dbReference type="Pfam" id="PF00356">
    <property type="entry name" value="LacI"/>
    <property type="match status" value="1"/>
</dbReference>
<dbReference type="EMBL" id="JACIBV010000001">
    <property type="protein sequence ID" value="MBB3728564.1"/>
    <property type="molecule type" value="Genomic_DNA"/>
</dbReference>
<comment type="caution">
    <text evidence="5">The sequence shown here is derived from an EMBL/GenBank/DDBJ whole genome shotgun (WGS) entry which is preliminary data.</text>
</comment>
<keyword evidence="6" id="KW-1185">Reference proteome</keyword>
<keyword evidence="2 5" id="KW-0238">DNA-binding</keyword>
<dbReference type="PANTHER" id="PTHR30146:SF153">
    <property type="entry name" value="LACTOSE OPERON REPRESSOR"/>
    <property type="match status" value="1"/>
</dbReference>
<dbReference type="Pfam" id="PF13377">
    <property type="entry name" value="Peripla_BP_3"/>
    <property type="match status" value="1"/>
</dbReference>
<dbReference type="GeneID" id="95390796"/>
<dbReference type="InterPro" id="IPR010982">
    <property type="entry name" value="Lambda_DNA-bd_dom_sf"/>
</dbReference>
<name>A0A7W5V3Z0_9ACTN</name>
<accession>A0A7W5V3Z0</accession>
<dbReference type="InterPro" id="IPR000843">
    <property type="entry name" value="HTH_LacI"/>
</dbReference>
<protein>
    <submittedName>
        <fullName evidence="5">DNA-binding LacI/PurR family transcriptional regulator</fullName>
    </submittedName>
</protein>
<organism evidence="5 6">
    <name type="scientific">Nonomuraea dietziae</name>
    <dbReference type="NCBI Taxonomy" id="65515"/>
    <lineage>
        <taxon>Bacteria</taxon>
        <taxon>Bacillati</taxon>
        <taxon>Actinomycetota</taxon>
        <taxon>Actinomycetes</taxon>
        <taxon>Streptosporangiales</taxon>
        <taxon>Streptosporangiaceae</taxon>
        <taxon>Nonomuraea</taxon>
    </lineage>
</organism>
<dbReference type="PANTHER" id="PTHR30146">
    <property type="entry name" value="LACI-RELATED TRANSCRIPTIONAL REPRESSOR"/>
    <property type="match status" value="1"/>
</dbReference>
<dbReference type="RefSeq" id="WP_221241188.1">
    <property type="nucleotide sequence ID" value="NZ_BAAAXX010000048.1"/>
</dbReference>
<dbReference type="SUPFAM" id="SSF47413">
    <property type="entry name" value="lambda repressor-like DNA-binding domains"/>
    <property type="match status" value="1"/>
</dbReference>
<evidence type="ECO:0000259" key="4">
    <source>
        <dbReference type="PROSITE" id="PS50932"/>
    </source>
</evidence>
<dbReference type="PROSITE" id="PS50932">
    <property type="entry name" value="HTH_LACI_2"/>
    <property type="match status" value="1"/>
</dbReference>
<feature type="domain" description="HTH lacI-type" evidence="4">
    <location>
        <begin position="7"/>
        <end position="63"/>
    </location>
</feature>
<dbReference type="AlphaFoldDB" id="A0A7W5V3Z0"/>
<dbReference type="InterPro" id="IPR028082">
    <property type="entry name" value="Peripla_BP_I"/>
</dbReference>
<reference evidence="5 6" key="1">
    <citation type="submission" date="2020-08" db="EMBL/GenBank/DDBJ databases">
        <title>Sequencing the genomes of 1000 actinobacteria strains.</title>
        <authorList>
            <person name="Klenk H.-P."/>
        </authorList>
    </citation>
    <scope>NUCLEOTIDE SEQUENCE [LARGE SCALE GENOMIC DNA]</scope>
    <source>
        <strain evidence="5 6">DSM 44320</strain>
    </source>
</reference>
<dbReference type="SMART" id="SM00354">
    <property type="entry name" value="HTH_LACI"/>
    <property type="match status" value="1"/>
</dbReference>
<evidence type="ECO:0000256" key="3">
    <source>
        <dbReference type="ARBA" id="ARBA00023163"/>
    </source>
</evidence>
<dbReference type="CDD" id="cd01392">
    <property type="entry name" value="HTH_LacI"/>
    <property type="match status" value="1"/>
</dbReference>
<evidence type="ECO:0000313" key="5">
    <source>
        <dbReference type="EMBL" id="MBB3728564.1"/>
    </source>
</evidence>
<dbReference type="Gene3D" id="3.40.50.2300">
    <property type="match status" value="2"/>
</dbReference>
<evidence type="ECO:0000256" key="1">
    <source>
        <dbReference type="ARBA" id="ARBA00023015"/>
    </source>
</evidence>
<dbReference type="SUPFAM" id="SSF53822">
    <property type="entry name" value="Periplasmic binding protein-like I"/>
    <property type="match status" value="1"/>
</dbReference>
<dbReference type="CDD" id="cd06267">
    <property type="entry name" value="PBP1_LacI_sugar_binding-like"/>
    <property type="match status" value="1"/>
</dbReference>